<keyword evidence="3 8" id="KW-0324">Glycolysis</keyword>
<proteinExistence type="inferred from homology"/>
<evidence type="ECO:0000256" key="2">
    <source>
        <dbReference type="ARBA" id="ARBA00006717"/>
    </source>
</evidence>
<protein>
    <recommendedName>
        <fullName evidence="8">Phosphoglycerate mutase</fullName>
        <ecNumber evidence="8">5.4.2.11</ecNumber>
    </recommendedName>
</protein>
<dbReference type="NCBIfam" id="NF010713">
    <property type="entry name" value="PRK14115.1"/>
    <property type="match status" value="1"/>
</dbReference>
<dbReference type="InterPro" id="IPR005952">
    <property type="entry name" value="Phosphogly_mut1"/>
</dbReference>
<feature type="site" description="Transition state stabilizer" evidence="7">
    <location>
        <position position="258"/>
    </location>
</feature>
<feature type="binding site" evidence="6">
    <location>
        <begin position="190"/>
        <end position="191"/>
    </location>
    <ligand>
        <name>substrate</name>
    </ligand>
</feature>
<feature type="binding site" evidence="6">
    <location>
        <begin position="97"/>
        <end position="98"/>
    </location>
    <ligand>
        <name>substrate</name>
    </ligand>
</feature>
<evidence type="ECO:0000256" key="1">
    <source>
        <dbReference type="ARBA" id="ARBA00000380"/>
    </source>
</evidence>
<dbReference type="SMART" id="SM00855">
    <property type="entry name" value="PGAM"/>
    <property type="match status" value="1"/>
</dbReference>
<name>A0A7S3P9F5_9STRA</name>
<dbReference type="AlphaFoldDB" id="A0A7S3P9F5"/>
<comment type="catalytic activity">
    <reaction evidence="1 8">
        <text>(2R)-2-phosphoglycerate = (2R)-3-phosphoglycerate</text>
        <dbReference type="Rhea" id="RHEA:15901"/>
        <dbReference type="ChEBI" id="CHEBI:58272"/>
        <dbReference type="ChEBI" id="CHEBI:58289"/>
        <dbReference type="EC" id="5.4.2.11"/>
    </reaction>
</comment>
<gene>
    <name evidence="9" type="ORF">ACOF00016_LOCUS10468</name>
</gene>
<dbReference type="NCBIfam" id="TIGR01258">
    <property type="entry name" value="pgm_1"/>
    <property type="match status" value="1"/>
</dbReference>
<sequence length="331" mass="37332">MAIIHRCCRRHHSCKSIQKKVPIHNHSFCQRLKKMKFILLSLHFAAAFAFSGQSHFNGVGRASLASTRGSSSALCMKYTLVLLRHGESTWNKENRFTGWVDCPLSEEGEEEAKKGGVLLRTGGYTFDKAYTSTLKRAIKTLWIALEELDLMYIPIVNKWQLNERHYGALQGLNKQETVDTHGKEQVLIWRRSYDIPPPEVDESSVHFPGNDPRYKDVPKEILPKAESLKLTEARFMNLWEDVLVPEIKSGQKILIAAHGNTLRALVKHLDNISADEITGLNIPTGVPLVYELDENMKPIPQKDAIPPLTGLYLGDLEEVKQRIGAVAAQTK</sequence>
<evidence type="ECO:0000256" key="4">
    <source>
        <dbReference type="ARBA" id="ARBA00023235"/>
    </source>
</evidence>
<dbReference type="CDD" id="cd07067">
    <property type="entry name" value="HP_PGM_like"/>
    <property type="match status" value="1"/>
</dbReference>
<organism evidence="9">
    <name type="scientific">Amphora coffeiformis</name>
    <dbReference type="NCBI Taxonomy" id="265554"/>
    <lineage>
        <taxon>Eukaryota</taxon>
        <taxon>Sar</taxon>
        <taxon>Stramenopiles</taxon>
        <taxon>Ochrophyta</taxon>
        <taxon>Bacillariophyta</taxon>
        <taxon>Bacillariophyceae</taxon>
        <taxon>Bacillariophycidae</taxon>
        <taxon>Thalassiophysales</taxon>
        <taxon>Catenulaceae</taxon>
        <taxon>Amphora</taxon>
    </lineage>
</organism>
<accession>A0A7S3P9F5</accession>
<evidence type="ECO:0000256" key="6">
    <source>
        <dbReference type="PIRSR" id="PIRSR613078-2"/>
    </source>
</evidence>
<dbReference type="EC" id="5.4.2.11" evidence="8"/>
<dbReference type="FunFam" id="3.40.50.1240:FF:000003">
    <property type="entry name" value="2,3-bisphosphoglycerate-dependent phosphoglycerate mutase"/>
    <property type="match status" value="1"/>
</dbReference>
<feature type="binding site" evidence="6">
    <location>
        <begin position="163"/>
        <end position="166"/>
    </location>
    <ligand>
        <name>substrate</name>
    </ligand>
</feature>
<dbReference type="Gene3D" id="3.40.50.1240">
    <property type="entry name" value="Phosphoglycerate mutase-like"/>
    <property type="match status" value="1"/>
</dbReference>
<dbReference type="InterPro" id="IPR001345">
    <property type="entry name" value="PG/BPGM_mutase_AS"/>
</dbReference>
<feature type="binding site" evidence="6">
    <location>
        <position position="174"/>
    </location>
    <ligand>
        <name>substrate</name>
    </ligand>
</feature>
<dbReference type="GO" id="GO:0006096">
    <property type="term" value="P:glycolytic process"/>
    <property type="evidence" value="ECO:0007669"/>
    <property type="project" value="UniProtKB-KW"/>
</dbReference>
<evidence type="ECO:0000256" key="3">
    <source>
        <dbReference type="ARBA" id="ARBA00023152"/>
    </source>
</evidence>
<dbReference type="Pfam" id="PF00300">
    <property type="entry name" value="His_Phos_1"/>
    <property type="match status" value="1"/>
</dbReference>
<feature type="binding site" evidence="6">
    <location>
        <begin position="259"/>
        <end position="260"/>
    </location>
    <ligand>
        <name>substrate</name>
    </ligand>
</feature>
<dbReference type="SUPFAM" id="SSF53254">
    <property type="entry name" value="Phosphoglycerate mutase-like"/>
    <property type="match status" value="1"/>
</dbReference>
<dbReference type="GO" id="GO:0004619">
    <property type="term" value="F:phosphoglycerate mutase activity"/>
    <property type="evidence" value="ECO:0007669"/>
    <property type="project" value="UniProtKB-EC"/>
</dbReference>
<dbReference type="InterPro" id="IPR013078">
    <property type="entry name" value="His_Pase_superF_clade-1"/>
</dbReference>
<evidence type="ECO:0000313" key="9">
    <source>
        <dbReference type="EMBL" id="CAE0413210.1"/>
    </source>
</evidence>
<feature type="binding site" evidence="6">
    <location>
        <begin position="84"/>
        <end position="91"/>
    </location>
    <ligand>
        <name>substrate</name>
    </ligand>
</feature>
<feature type="active site" description="Tele-phosphohistidine intermediate" evidence="5">
    <location>
        <position position="85"/>
    </location>
</feature>
<feature type="active site" description="Proton donor/acceptor" evidence="5">
    <location>
        <position position="163"/>
    </location>
</feature>
<dbReference type="InterPro" id="IPR029033">
    <property type="entry name" value="His_PPase_superfam"/>
</dbReference>
<evidence type="ECO:0000256" key="8">
    <source>
        <dbReference type="RuleBase" id="RU004511"/>
    </source>
</evidence>
<dbReference type="HAMAP" id="MF_01039">
    <property type="entry name" value="PGAM_GpmA"/>
    <property type="match status" value="1"/>
</dbReference>
<comment type="similarity">
    <text evidence="2 8">Belongs to the phosphoglycerate mutase family. BPG-dependent PGAM subfamily.</text>
</comment>
<dbReference type="PROSITE" id="PS00175">
    <property type="entry name" value="PG_MUTASE"/>
    <property type="match status" value="1"/>
</dbReference>
<keyword evidence="4 8" id="KW-0413">Isomerase</keyword>
<dbReference type="PANTHER" id="PTHR11931">
    <property type="entry name" value="PHOSPHOGLYCERATE MUTASE"/>
    <property type="match status" value="1"/>
</dbReference>
<reference evidence="9" key="1">
    <citation type="submission" date="2021-01" db="EMBL/GenBank/DDBJ databases">
        <authorList>
            <person name="Corre E."/>
            <person name="Pelletier E."/>
            <person name="Niang G."/>
            <person name="Scheremetjew M."/>
            <person name="Finn R."/>
            <person name="Kale V."/>
            <person name="Holt S."/>
            <person name="Cochrane G."/>
            <person name="Meng A."/>
            <person name="Brown T."/>
            <person name="Cohen L."/>
        </authorList>
    </citation>
    <scope>NUCLEOTIDE SEQUENCE</scope>
    <source>
        <strain evidence="9">CCMP127</strain>
    </source>
</reference>
<dbReference type="EMBL" id="HBIM01012822">
    <property type="protein sequence ID" value="CAE0413210.1"/>
    <property type="molecule type" value="Transcribed_RNA"/>
</dbReference>
<evidence type="ECO:0000256" key="7">
    <source>
        <dbReference type="PIRSR" id="PIRSR613078-3"/>
    </source>
</evidence>
<evidence type="ECO:0000256" key="5">
    <source>
        <dbReference type="PIRSR" id="PIRSR613078-1"/>
    </source>
</evidence>
<feature type="binding site" evidence="6">
    <location>
        <position position="136"/>
    </location>
    <ligand>
        <name>substrate</name>
    </ligand>
</feature>